<reference evidence="2" key="1">
    <citation type="journal article" date="2020" name="Nature">
        <title>Giant virus diversity and host interactions through global metagenomics.</title>
        <authorList>
            <person name="Schulz F."/>
            <person name="Roux S."/>
            <person name="Paez-Espino D."/>
            <person name="Jungbluth S."/>
            <person name="Walsh D.A."/>
            <person name="Denef V.J."/>
            <person name="McMahon K.D."/>
            <person name="Konstantinidis K.T."/>
            <person name="Eloe-Fadrosh E.A."/>
            <person name="Kyrpides N.C."/>
            <person name="Woyke T."/>
        </authorList>
    </citation>
    <scope>NUCLEOTIDE SEQUENCE</scope>
    <source>
        <strain evidence="2">GVMAG-S-ERX555965-48</strain>
    </source>
</reference>
<dbReference type="AlphaFoldDB" id="A0A6C0AXK7"/>
<feature type="transmembrane region" description="Helical" evidence="1">
    <location>
        <begin position="12"/>
        <end position="29"/>
    </location>
</feature>
<dbReference type="EMBL" id="MN738775">
    <property type="protein sequence ID" value="QHS84223.1"/>
    <property type="molecule type" value="Genomic_DNA"/>
</dbReference>
<keyword evidence="1" id="KW-0812">Transmembrane</keyword>
<organism evidence="2">
    <name type="scientific">viral metagenome</name>
    <dbReference type="NCBI Taxonomy" id="1070528"/>
    <lineage>
        <taxon>unclassified sequences</taxon>
        <taxon>metagenomes</taxon>
        <taxon>organismal metagenomes</taxon>
    </lineage>
</organism>
<accession>A0A6C0AXK7</accession>
<keyword evidence="1" id="KW-0472">Membrane</keyword>
<keyword evidence="1" id="KW-1133">Transmembrane helix</keyword>
<proteinExistence type="predicted"/>
<feature type="transmembrane region" description="Helical" evidence="1">
    <location>
        <begin position="49"/>
        <end position="69"/>
    </location>
</feature>
<evidence type="ECO:0000313" key="2">
    <source>
        <dbReference type="EMBL" id="QHS84223.1"/>
    </source>
</evidence>
<evidence type="ECO:0000256" key="1">
    <source>
        <dbReference type="SAM" id="Phobius"/>
    </source>
</evidence>
<sequence>MDFGRKNYLGAFFFHSIYAAILFALVFTIDDYLDSKYGKNKNIIRKGLIHSVLIFIISIVVLFILWFGFGWGTGWVPSKK</sequence>
<protein>
    <submittedName>
        <fullName evidence="2">Uncharacterized protein</fullName>
    </submittedName>
</protein>
<name>A0A6C0AXK7_9ZZZZ</name>